<dbReference type="GO" id="GO:0008146">
    <property type="term" value="F:sulfotransferase activity"/>
    <property type="evidence" value="ECO:0007669"/>
    <property type="project" value="InterPro"/>
</dbReference>
<dbReference type="PANTHER" id="PTHR11783">
    <property type="entry name" value="SULFOTRANSFERASE SULT"/>
    <property type="match status" value="1"/>
</dbReference>
<protein>
    <recommendedName>
        <fullName evidence="3">Sulfotransferase</fullName>
        <ecNumber evidence="3">2.8.2.-</ecNumber>
    </recommendedName>
</protein>
<dbReference type="InterPro" id="IPR027417">
    <property type="entry name" value="P-loop_NTPase"/>
</dbReference>
<dbReference type="InterPro" id="IPR000863">
    <property type="entry name" value="Sulfotransferase_dom"/>
</dbReference>
<sequence length="344" mass="39717">MENAPSQISTTKLCFHKSSYSYETCQEPENFQQTFKQIISTAPKNGEWTMFTDLFQYRGFWYTPNFLGGVILAQQQFKVQPNDIILCSAPKTGTTWLKALGFAIMNRACLDDSTKNPLLVTMPHECVPYLEVDFFQRKTTQYPELPLLATHLPYTSLPESIASLGCELVYICREPKDVFVSLWHFIGNVKAKGNEKFPLEKAFDLFCQGISPNGPYWEHVLGYWNASLRWPERILFLKYEELKSEAPLHVRRLAEFMGCPFSLEEEKEGVVEKIIELCSFQNLSNLEVNKTGKYPIFASVVVENNKYFRKGEVGDWKNCLTEEMKEHLDRITEHKLRGSGFTFC</sequence>
<evidence type="ECO:0000256" key="2">
    <source>
        <dbReference type="ARBA" id="ARBA00022679"/>
    </source>
</evidence>
<evidence type="ECO:0000259" key="4">
    <source>
        <dbReference type="Pfam" id="PF00685"/>
    </source>
</evidence>
<evidence type="ECO:0000256" key="1">
    <source>
        <dbReference type="ARBA" id="ARBA00005771"/>
    </source>
</evidence>
<proteinExistence type="inferred from homology"/>
<evidence type="ECO:0000313" key="5">
    <source>
        <dbReference type="EMBL" id="KAK2972904.1"/>
    </source>
</evidence>
<dbReference type="EC" id="2.8.2.-" evidence="3"/>
<name>A0AA88QLD0_9ASTE</name>
<comment type="similarity">
    <text evidence="1 3">Belongs to the sulfotransferase 1 family.</text>
</comment>
<evidence type="ECO:0000313" key="6">
    <source>
        <dbReference type="Proteomes" id="UP001187471"/>
    </source>
</evidence>
<organism evidence="5 6">
    <name type="scientific">Escallonia rubra</name>
    <dbReference type="NCBI Taxonomy" id="112253"/>
    <lineage>
        <taxon>Eukaryota</taxon>
        <taxon>Viridiplantae</taxon>
        <taxon>Streptophyta</taxon>
        <taxon>Embryophyta</taxon>
        <taxon>Tracheophyta</taxon>
        <taxon>Spermatophyta</taxon>
        <taxon>Magnoliopsida</taxon>
        <taxon>eudicotyledons</taxon>
        <taxon>Gunneridae</taxon>
        <taxon>Pentapetalae</taxon>
        <taxon>asterids</taxon>
        <taxon>campanulids</taxon>
        <taxon>Escalloniales</taxon>
        <taxon>Escalloniaceae</taxon>
        <taxon>Escallonia</taxon>
    </lineage>
</organism>
<dbReference type="SUPFAM" id="SSF52540">
    <property type="entry name" value="P-loop containing nucleoside triphosphate hydrolases"/>
    <property type="match status" value="1"/>
</dbReference>
<reference evidence="5" key="1">
    <citation type="submission" date="2022-12" db="EMBL/GenBank/DDBJ databases">
        <title>Draft genome assemblies for two species of Escallonia (Escalloniales).</title>
        <authorList>
            <person name="Chanderbali A."/>
            <person name="Dervinis C."/>
            <person name="Anghel I."/>
            <person name="Soltis D."/>
            <person name="Soltis P."/>
            <person name="Zapata F."/>
        </authorList>
    </citation>
    <scope>NUCLEOTIDE SEQUENCE</scope>
    <source>
        <strain evidence="5">UCBG92.1500</strain>
        <tissue evidence="5">Leaf</tissue>
    </source>
</reference>
<dbReference type="AlphaFoldDB" id="A0AA88QLD0"/>
<evidence type="ECO:0000256" key="3">
    <source>
        <dbReference type="RuleBase" id="RU361155"/>
    </source>
</evidence>
<dbReference type="Gene3D" id="3.40.50.300">
    <property type="entry name" value="P-loop containing nucleotide triphosphate hydrolases"/>
    <property type="match status" value="1"/>
</dbReference>
<keyword evidence="2 3" id="KW-0808">Transferase</keyword>
<dbReference type="Pfam" id="PF00685">
    <property type="entry name" value="Sulfotransfer_1"/>
    <property type="match status" value="1"/>
</dbReference>
<dbReference type="Proteomes" id="UP001187471">
    <property type="component" value="Unassembled WGS sequence"/>
</dbReference>
<dbReference type="EMBL" id="JAVXUO010002481">
    <property type="protein sequence ID" value="KAK2972904.1"/>
    <property type="molecule type" value="Genomic_DNA"/>
</dbReference>
<gene>
    <name evidence="5" type="ORF">RJ640_026656</name>
</gene>
<comment type="caution">
    <text evidence="5">The sequence shown here is derived from an EMBL/GenBank/DDBJ whole genome shotgun (WGS) entry which is preliminary data.</text>
</comment>
<accession>A0AA88QLD0</accession>
<feature type="domain" description="Sulfotransferase" evidence="4">
    <location>
        <begin position="81"/>
        <end position="340"/>
    </location>
</feature>
<keyword evidence="6" id="KW-1185">Reference proteome</keyword>